<dbReference type="Proteomes" id="UP000827721">
    <property type="component" value="Unassembled WGS sequence"/>
</dbReference>
<dbReference type="PROSITE" id="PS50011">
    <property type="entry name" value="PROTEIN_KINASE_DOM"/>
    <property type="match status" value="1"/>
</dbReference>
<feature type="domain" description="Protein kinase" evidence="1">
    <location>
        <begin position="1"/>
        <end position="251"/>
    </location>
</feature>
<dbReference type="Pfam" id="PF07714">
    <property type="entry name" value="PK_Tyr_Ser-Thr"/>
    <property type="match status" value="1"/>
</dbReference>
<dbReference type="SUPFAM" id="SSF56112">
    <property type="entry name" value="Protein kinase-like (PK-like)"/>
    <property type="match status" value="1"/>
</dbReference>
<evidence type="ECO:0000259" key="1">
    <source>
        <dbReference type="PROSITE" id="PS50011"/>
    </source>
</evidence>
<proteinExistence type="predicted"/>
<reference evidence="2 3" key="1">
    <citation type="submission" date="2021-02" db="EMBL/GenBank/DDBJ databases">
        <title>Plant Genome Project.</title>
        <authorList>
            <person name="Zhang R.-G."/>
        </authorList>
    </citation>
    <scope>NUCLEOTIDE SEQUENCE [LARGE SCALE GENOMIC DNA]</scope>
    <source>
        <tissue evidence="2">Leaves</tissue>
    </source>
</reference>
<dbReference type="InterPro" id="IPR000719">
    <property type="entry name" value="Prot_kinase_dom"/>
</dbReference>
<dbReference type="Gene3D" id="1.10.510.10">
    <property type="entry name" value="Transferase(Phosphotransferase) domain 1"/>
    <property type="match status" value="2"/>
</dbReference>
<keyword evidence="3" id="KW-1185">Reference proteome</keyword>
<accession>A0ABQ8GWP4</accession>
<dbReference type="Pfam" id="PF00069">
    <property type="entry name" value="Pkinase"/>
    <property type="match status" value="1"/>
</dbReference>
<dbReference type="PANTHER" id="PTHR45927:SF9">
    <property type="entry name" value="FAMILY PROTEIN _ PEPTIDOGLYCAN-BINDING LYSM DOMAIN-CONTAINING PROTEIN, PUTATIVE-RELATED"/>
    <property type="match status" value="1"/>
</dbReference>
<protein>
    <recommendedName>
        <fullName evidence="1">Protein kinase domain-containing protein</fullName>
    </recommendedName>
</protein>
<organism evidence="2 3">
    <name type="scientific">Xanthoceras sorbifolium</name>
    <dbReference type="NCBI Taxonomy" id="99658"/>
    <lineage>
        <taxon>Eukaryota</taxon>
        <taxon>Viridiplantae</taxon>
        <taxon>Streptophyta</taxon>
        <taxon>Embryophyta</taxon>
        <taxon>Tracheophyta</taxon>
        <taxon>Spermatophyta</taxon>
        <taxon>Magnoliopsida</taxon>
        <taxon>eudicotyledons</taxon>
        <taxon>Gunneridae</taxon>
        <taxon>Pentapetalae</taxon>
        <taxon>rosids</taxon>
        <taxon>malvids</taxon>
        <taxon>Sapindales</taxon>
        <taxon>Sapindaceae</taxon>
        <taxon>Xanthoceroideae</taxon>
        <taxon>Xanthoceras</taxon>
    </lineage>
</organism>
<evidence type="ECO:0000313" key="2">
    <source>
        <dbReference type="EMBL" id="KAH7510779.1"/>
    </source>
</evidence>
<dbReference type="InterPro" id="IPR011009">
    <property type="entry name" value="Kinase-like_dom_sf"/>
</dbReference>
<gene>
    <name evidence="2" type="ORF">JRO89_XSUnG0252400</name>
</gene>
<comment type="caution">
    <text evidence="2">The sequence shown here is derived from an EMBL/GenBank/DDBJ whole genome shotgun (WGS) entry which is preliminary data.</text>
</comment>
<dbReference type="PANTHER" id="PTHR45927">
    <property type="entry name" value="LYSM-DOMAIN RECEPTOR-LIKE KINASE-RELATED"/>
    <property type="match status" value="1"/>
</dbReference>
<sequence length="251" mass="28139">MSKLKHLLINFSLEELRIATEDFNETSAISTAMYRGRIGGSYVAIKKINSEDAARRIIDILTKFNHLNVVRLKGCCYQRRPYLVFEFAENGSLRDCLNVLIAMDWRAKISGFGLAKPVICKEENKRMNWNESVVVGSKGYLVPEYLTDGLASLKVDVFAYGIVLLELLSGREVTMEGKLLKDFVNFLVDCGLEGSSGCLDKLNKFWDPALEGDCPLGDAICLTLLAKACTEEDHFHRPTMNDVIKAISRMV</sequence>
<dbReference type="InterPro" id="IPR001245">
    <property type="entry name" value="Ser-Thr/Tyr_kinase_cat_dom"/>
</dbReference>
<name>A0ABQ8GWP4_9ROSI</name>
<dbReference type="EMBL" id="JAFEMO010000765">
    <property type="protein sequence ID" value="KAH7510779.1"/>
    <property type="molecule type" value="Genomic_DNA"/>
</dbReference>
<dbReference type="InterPro" id="IPR052611">
    <property type="entry name" value="Plant_RLK_LysM"/>
</dbReference>
<evidence type="ECO:0000313" key="3">
    <source>
        <dbReference type="Proteomes" id="UP000827721"/>
    </source>
</evidence>